<dbReference type="Proteomes" id="UP000324222">
    <property type="component" value="Unassembled WGS sequence"/>
</dbReference>
<accession>A0A5B7D289</accession>
<dbReference type="AlphaFoldDB" id="A0A5B7D289"/>
<organism evidence="1 2">
    <name type="scientific">Portunus trituberculatus</name>
    <name type="common">Swimming crab</name>
    <name type="synonym">Neptunus trituberculatus</name>
    <dbReference type="NCBI Taxonomy" id="210409"/>
    <lineage>
        <taxon>Eukaryota</taxon>
        <taxon>Metazoa</taxon>
        <taxon>Ecdysozoa</taxon>
        <taxon>Arthropoda</taxon>
        <taxon>Crustacea</taxon>
        <taxon>Multicrustacea</taxon>
        <taxon>Malacostraca</taxon>
        <taxon>Eumalacostraca</taxon>
        <taxon>Eucarida</taxon>
        <taxon>Decapoda</taxon>
        <taxon>Pleocyemata</taxon>
        <taxon>Brachyura</taxon>
        <taxon>Eubrachyura</taxon>
        <taxon>Portunoidea</taxon>
        <taxon>Portunidae</taxon>
        <taxon>Portuninae</taxon>
        <taxon>Portunus</taxon>
    </lineage>
</organism>
<dbReference type="EMBL" id="VSRR010000311">
    <property type="protein sequence ID" value="MPC13853.1"/>
    <property type="molecule type" value="Genomic_DNA"/>
</dbReference>
<evidence type="ECO:0000313" key="2">
    <source>
        <dbReference type="Proteomes" id="UP000324222"/>
    </source>
</evidence>
<sequence>MSSPDMFCTSALTLEVMLSWWQYKAMRSRFLMASLAVVMPLTPGYSSMVVSTVWALAVGKQRKLTLAPDFNAMVVINEHIIRIQLIISLVHEDCHTDLPHTIIHQVRGINKLIFIHLLPRSAAEGLHCHIHTLGKVG</sequence>
<keyword evidence="2" id="KW-1185">Reference proteome</keyword>
<evidence type="ECO:0000313" key="1">
    <source>
        <dbReference type="EMBL" id="MPC13853.1"/>
    </source>
</evidence>
<protein>
    <submittedName>
        <fullName evidence="1">Uncharacterized protein</fullName>
    </submittedName>
</protein>
<reference evidence="1 2" key="1">
    <citation type="submission" date="2019-05" db="EMBL/GenBank/DDBJ databases">
        <title>Another draft genome of Portunus trituberculatus and its Hox gene families provides insights of decapod evolution.</title>
        <authorList>
            <person name="Jeong J.-H."/>
            <person name="Song I."/>
            <person name="Kim S."/>
            <person name="Choi T."/>
            <person name="Kim D."/>
            <person name="Ryu S."/>
            <person name="Kim W."/>
        </authorList>
    </citation>
    <scope>NUCLEOTIDE SEQUENCE [LARGE SCALE GENOMIC DNA]</scope>
    <source>
        <tissue evidence="1">Muscle</tissue>
    </source>
</reference>
<proteinExistence type="predicted"/>
<gene>
    <name evidence="1" type="ORF">E2C01_006602</name>
</gene>
<comment type="caution">
    <text evidence="1">The sequence shown here is derived from an EMBL/GenBank/DDBJ whole genome shotgun (WGS) entry which is preliminary data.</text>
</comment>
<name>A0A5B7D289_PORTR</name>